<dbReference type="GO" id="GO:0016887">
    <property type="term" value="F:ATP hydrolysis activity"/>
    <property type="evidence" value="ECO:0007669"/>
    <property type="project" value="InterPro"/>
</dbReference>
<keyword evidence="4 10" id="KW-0067">ATP-binding</keyword>
<dbReference type="Pfam" id="PF00005">
    <property type="entry name" value="ABC_tran"/>
    <property type="match status" value="1"/>
</dbReference>
<dbReference type="Gene3D" id="1.20.1560.10">
    <property type="entry name" value="ABC transporter type 1, transmembrane domain"/>
    <property type="match status" value="1"/>
</dbReference>
<dbReference type="SUPFAM" id="SSF90123">
    <property type="entry name" value="ABC transporter transmembrane region"/>
    <property type="match status" value="1"/>
</dbReference>
<name>A0A1I6MC57_9SPHN</name>
<dbReference type="PANTHER" id="PTHR24221:SF248">
    <property type="entry name" value="ABC TRANSPORTER TRANSMEMBRANE REGION"/>
    <property type="match status" value="1"/>
</dbReference>
<dbReference type="STRING" id="1166337.SAMN05192580_3867"/>
<evidence type="ECO:0000259" key="9">
    <source>
        <dbReference type="PROSITE" id="PS50929"/>
    </source>
</evidence>
<gene>
    <name evidence="10" type="ORF">SAMN05192580_3867</name>
</gene>
<dbReference type="GO" id="GO:0005886">
    <property type="term" value="C:plasma membrane"/>
    <property type="evidence" value="ECO:0007669"/>
    <property type="project" value="UniProtKB-SubCell"/>
</dbReference>
<dbReference type="AlphaFoldDB" id="A0A1I6MC57"/>
<dbReference type="Gene3D" id="3.40.50.300">
    <property type="entry name" value="P-loop containing nucleotide triphosphate hydrolases"/>
    <property type="match status" value="1"/>
</dbReference>
<proteinExistence type="predicted"/>
<dbReference type="GO" id="GO:0140359">
    <property type="term" value="F:ABC-type transporter activity"/>
    <property type="evidence" value="ECO:0007669"/>
    <property type="project" value="InterPro"/>
</dbReference>
<dbReference type="InterPro" id="IPR027417">
    <property type="entry name" value="P-loop_NTPase"/>
</dbReference>
<feature type="transmembrane region" description="Helical" evidence="7">
    <location>
        <begin position="132"/>
        <end position="154"/>
    </location>
</feature>
<evidence type="ECO:0000256" key="4">
    <source>
        <dbReference type="ARBA" id="ARBA00022840"/>
    </source>
</evidence>
<evidence type="ECO:0000256" key="5">
    <source>
        <dbReference type="ARBA" id="ARBA00022989"/>
    </source>
</evidence>
<evidence type="ECO:0000313" key="11">
    <source>
        <dbReference type="Proteomes" id="UP000198824"/>
    </source>
</evidence>
<keyword evidence="5 7" id="KW-1133">Transmembrane helix</keyword>
<dbReference type="GO" id="GO:0030256">
    <property type="term" value="C:type I protein secretion system complex"/>
    <property type="evidence" value="ECO:0007669"/>
    <property type="project" value="InterPro"/>
</dbReference>
<dbReference type="PROSITE" id="PS00211">
    <property type="entry name" value="ABC_TRANSPORTER_1"/>
    <property type="match status" value="1"/>
</dbReference>
<dbReference type="Pfam" id="PF00664">
    <property type="entry name" value="ABC_membrane"/>
    <property type="match status" value="1"/>
</dbReference>
<evidence type="ECO:0000256" key="1">
    <source>
        <dbReference type="ARBA" id="ARBA00004651"/>
    </source>
</evidence>
<evidence type="ECO:0000256" key="2">
    <source>
        <dbReference type="ARBA" id="ARBA00022692"/>
    </source>
</evidence>
<evidence type="ECO:0000256" key="7">
    <source>
        <dbReference type="SAM" id="Phobius"/>
    </source>
</evidence>
<accession>A0A1I6MC57</accession>
<dbReference type="InterPro" id="IPR003593">
    <property type="entry name" value="AAA+_ATPase"/>
</dbReference>
<dbReference type="InterPro" id="IPR036640">
    <property type="entry name" value="ABC1_TM_sf"/>
</dbReference>
<keyword evidence="3" id="KW-0547">Nucleotide-binding</keyword>
<reference evidence="10 11" key="1">
    <citation type="submission" date="2016-10" db="EMBL/GenBank/DDBJ databases">
        <authorList>
            <person name="de Groot N.N."/>
        </authorList>
    </citation>
    <scope>NUCLEOTIDE SEQUENCE [LARGE SCALE GENOMIC DNA]</scope>
    <source>
        <strain evidence="10 11">S5-249</strain>
    </source>
</reference>
<feature type="transmembrane region" description="Helical" evidence="7">
    <location>
        <begin position="24"/>
        <end position="50"/>
    </location>
</feature>
<dbReference type="InterPro" id="IPR039421">
    <property type="entry name" value="Type_1_exporter"/>
</dbReference>
<feature type="domain" description="ABC transmembrane type-1" evidence="9">
    <location>
        <begin position="26"/>
        <end position="304"/>
    </location>
</feature>
<keyword evidence="2 7" id="KW-0812">Transmembrane</keyword>
<evidence type="ECO:0000313" key="10">
    <source>
        <dbReference type="EMBL" id="SFS13197.1"/>
    </source>
</evidence>
<feature type="domain" description="ABC transporter" evidence="8">
    <location>
        <begin position="335"/>
        <end position="571"/>
    </location>
</feature>
<dbReference type="InterPro" id="IPR017871">
    <property type="entry name" value="ABC_transporter-like_CS"/>
</dbReference>
<dbReference type="GO" id="GO:0030253">
    <property type="term" value="P:protein secretion by the type I secretion system"/>
    <property type="evidence" value="ECO:0007669"/>
    <property type="project" value="InterPro"/>
</dbReference>
<dbReference type="PROSITE" id="PS50893">
    <property type="entry name" value="ABC_TRANSPORTER_2"/>
    <property type="match status" value="1"/>
</dbReference>
<dbReference type="SMART" id="SM00382">
    <property type="entry name" value="AAA"/>
    <property type="match status" value="1"/>
</dbReference>
<organism evidence="10 11">
    <name type="scientific">Sphingomonas jatrophae</name>
    <dbReference type="NCBI Taxonomy" id="1166337"/>
    <lineage>
        <taxon>Bacteria</taxon>
        <taxon>Pseudomonadati</taxon>
        <taxon>Pseudomonadota</taxon>
        <taxon>Alphaproteobacteria</taxon>
        <taxon>Sphingomonadales</taxon>
        <taxon>Sphingomonadaceae</taxon>
        <taxon>Sphingomonas</taxon>
    </lineage>
</organism>
<dbReference type="Proteomes" id="UP000198824">
    <property type="component" value="Unassembled WGS sequence"/>
</dbReference>
<feature type="transmembrane region" description="Helical" evidence="7">
    <location>
        <begin position="160"/>
        <end position="178"/>
    </location>
</feature>
<dbReference type="SUPFAM" id="SSF52540">
    <property type="entry name" value="P-loop containing nucleoside triphosphate hydrolases"/>
    <property type="match status" value="1"/>
</dbReference>
<dbReference type="InterPro" id="IPR010128">
    <property type="entry name" value="ATPase_T1SS_PrtD-like"/>
</dbReference>
<feature type="transmembrane region" description="Helical" evidence="7">
    <location>
        <begin position="62"/>
        <end position="82"/>
    </location>
</feature>
<dbReference type="InterPro" id="IPR011527">
    <property type="entry name" value="ABC1_TM_dom"/>
</dbReference>
<dbReference type="NCBIfam" id="TIGR01842">
    <property type="entry name" value="type_I_sec_PrtD"/>
    <property type="match status" value="1"/>
</dbReference>
<evidence type="ECO:0000256" key="6">
    <source>
        <dbReference type="ARBA" id="ARBA00023136"/>
    </source>
</evidence>
<comment type="subcellular location">
    <subcellularLocation>
        <location evidence="1">Cell membrane</location>
        <topology evidence="1">Multi-pass membrane protein</topology>
    </subcellularLocation>
</comment>
<dbReference type="PROSITE" id="PS50929">
    <property type="entry name" value="ABC_TM1F"/>
    <property type="match status" value="1"/>
</dbReference>
<dbReference type="EMBL" id="FOZG01000003">
    <property type="protein sequence ID" value="SFS13197.1"/>
    <property type="molecule type" value="Genomic_DNA"/>
</dbReference>
<evidence type="ECO:0000259" key="8">
    <source>
        <dbReference type="PROSITE" id="PS50893"/>
    </source>
</evidence>
<dbReference type="GO" id="GO:0005524">
    <property type="term" value="F:ATP binding"/>
    <property type="evidence" value="ECO:0007669"/>
    <property type="project" value="UniProtKB-KW"/>
</dbReference>
<dbReference type="GO" id="GO:0034040">
    <property type="term" value="F:ATPase-coupled lipid transmembrane transporter activity"/>
    <property type="evidence" value="ECO:0007669"/>
    <property type="project" value="TreeGrafter"/>
</dbReference>
<keyword evidence="6 7" id="KW-0472">Membrane</keyword>
<evidence type="ECO:0000256" key="3">
    <source>
        <dbReference type="ARBA" id="ARBA00022741"/>
    </source>
</evidence>
<sequence>MGVARGLSEERSELRAALSRCRTALIGVGVLSTALNVLLLGGSIYMMLVYDMVLPSRSVPTLLGLLLMVAIVYVFQSVLEVIRSRMLAGIAASLDAQMRGRVYDLVHRLSLRRASDGDGTQPISDLDQIRNFLVGSGPAALIDLPWLFFFIGVLFLFHPWLGVTALAGGLILIGLTFATDRLSRRPTAAATMLGATRATLAQTVRRDAETVHALGMRRRAAAGWDEISRHFLAAQQRLTEVSGTLGSASKIFRQFLQSGVLTVGALLVIEGKASGGVIFAGSFLTARALAPVDLAIANWRSFITARQGWARLSDMLRALPAEPARIALPPPRLRLAVEHLTLIPPGAEAPSVVDASFVLEAGQAVGVIGPSASGKSSLVRGLVGVWAPARGAVRIDGATLDQWASDDLGRHIGYLPQSVSLMDGSVAQNIARFDPAASPDAIIAAAHQARLHELILRLPHGYETQVGRGGEALSAGQRQRVALARALYGDPFLVVLDEPNSNLDTEGEAALAAAILQVRARGGIVVLVAHRPSALRSVDLVLLMQDARVQAFAPRDEVLKRVSGRAGALPAAGHPPLEDA</sequence>
<protein>
    <submittedName>
        <fullName evidence="10">ATP-binding cassette, subfamily C</fullName>
    </submittedName>
</protein>
<dbReference type="PANTHER" id="PTHR24221">
    <property type="entry name" value="ATP-BINDING CASSETTE SUB-FAMILY B"/>
    <property type="match status" value="1"/>
</dbReference>
<dbReference type="OrthoDB" id="9787557at2"/>
<dbReference type="InterPro" id="IPR003439">
    <property type="entry name" value="ABC_transporter-like_ATP-bd"/>
</dbReference>
<keyword evidence="11" id="KW-1185">Reference proteome</keyword>